<protein>
    <submittedName>
        <fullName evidence="2">Uncharacterized protein</fullName>
    </submittedName>
</protein>
<sequence>MLTTNPRLGELIMIRRLAIEEDETQSTADTDSVTESFDKLDIDSTTSATSSSKHSSSRSPSRASSSGTGESYSSSLGGLTSHLPSILNPHHHSHHSHSHKRSGSHADGEKKRNDHLARWLTSGNVIYKSVGLGLMDLVVGFRLIELANAKNVGGRVEDFSPKSGSG</sequence>
<accession>A0A9W8NKB4</accession>
<evidence type="ECO:0000313" key="2">
    <source>
        <dbReference type="EMBL" id="KAJ3578194.1"/>
    </source>
</evidence>
<feature type="compositionally biased region" description="Polar residues" evidence="1">
    <location>
        <begin position="25"/>
        <end position="35"/>
    </location>
</feature>
<reference evidence="2" key="1">
    <citation type="submission" date="2022-07" db="EMBL/GenBank/DDBJ databases">
        <title>Genome Sequence of Xylaria arbuscula.</title>
        <authorList>
            <person name="Buettner E."/>
        </authorList>
    </citation>
    <scope>NUCLEOTIDE SEQUENCE</scope>
    <source>
        <strain evidence="2">VT107</strain>
    </source>
</reference>
<dbReference type="Proteomes" id="UP001148614">
    <property type="component" value="Unassembled WGS sequence"/>
</dbReference>
<evidence type="ECO:0000313" key="3">
    <source>
        <dbReference type="Proteomes" id="UP001148614"/>
    </source>
</evidence>
<dbReference type="EMBL" id="JANPWZ010000246">
    <property type="protein sequence ID" value="KAJ3578194.1"/>
    <property type="molecule type" value="Genomic_DNA"/>
</dbReference>
<gene>
    <name evidence="2" type="ORF">NPX13_g2376</name>
</gene>
<feature type="compositionally biased region" description="Low complexity" evidence="1">
    <location>
        <begin position="44"/>
        <end position="88"/>
    </location>
</feature>
<organism evidence="2 3">
    <name type="scientific">Xylaria arbuscula</name>
    <dbReference type="NCBI Taxonomy" id="114810"/>
    <lineage>
        <taxon>Eukaryota</taxon>
        <taxon>Fungi</taxon>
        <taxon>Dikarya</taxon>
        <taxon>Ascomycota</taxon>
        <taxon>Pezizomycotina</taxon>
        <taxon>Sordariomycetes</taxon>
        <taxon>Xylariomycetidae</taxon>
        <taxon>Xylariales</taxon>
        <taxon>Xylariaceae</taxon>
        <taxon>Xylaria</taxon>
    </lineage>
</organism>
<comment type="caution">
    <text evidence="2">The sequence shown here is derived from an EMBL/GenBank/DDBJ whole genome shotgun (WGS) entry which is preliminary data.</text>
</comment>
<proteinExistence type="predicted"/>
<dbReference type="AlphaFoldDB" id="A0A9W8NKB4"/>
<name>A0A9W8NKB4_9PEZI</name>
<feature type="compositionally biased region" description="Basic residues" evidence="1">
    <location>
        <begin position="89"/>
        <end position="103"/>
    </location>
</feature>
<evidence type="ECO:0000256" key="1">
    <source>
        <dbReference type="SAM" id="MobiDB-lite"/>
    </source>
</evidence>
<feature type="region of interest" description="Disordered" evidence="1">
    <location>
        <begin position="20"/>
        <end position="111"/>
    </location>
</feature>
<keyword evidence="3" id="KW-1185">Reference proteome</keyword>